<keyword evidence="2" id="KW-0378">Hydrolase</keyword>
<name>A0AA41FCC0_9FIRM</name>
<reference evidence="2" key="1">
    <citation type="journal article" date="2021" name="Gut Microbes">
        <title>A synthetic consortium of 100 gut commensals modulates the composition and function in a colon model of the microbiome of elderly subjects.</title>
        <authorList>
            <person name="Perez M."/>
            <person name="Ntemiri A."/>
            <person name="Tan H."/>
            <person name="Harris H.M.B."/>
            <person name="Roager H.M."/>
            <person name="Ribiere C."/>
            <person name="O'Toole P.W."/>
        </authorList>
    </citation>
    <scope>NUCLEOTIDE SEQUENCE</scope>
    <source>
        <strain evidence="2">MCC335</strain>
    </source>
</reference>
<dbReference type="EMBL" id="WQPS01000004">
    <property type="protein sequence ID" value="MBT9808893.1"/>
    <property type="molecule type" value="Genomic_DNA"/>
</dbReference>
<dbReference type="PANTHER" id="PTHR46190">
    <property type="entry name" value="SI:CH211-201H21.5-RELATED"/>
    <property type="match status" value="1"/>
</dbReference>
<sequence length="318" mass="34274">MRKMIIDTDCGSDDAVALMMALKSRDISVEAITAVGGNVPLDFAVKNALMTIEVTGGQKPPLFVGAVKPLFRELVTAVNVHGKDGMGDAGLICPTLLPENEHAVDAIIRIVKSCPDEIELVTIGPATNIALAIMKDPDTMKRVKQIYTMGTSGFGPGNCTPVSEFNVYVDAEAFHIMITAGIPVTIIGFDLCLGKSALTKTELDTLMSSGKKEAMFAVTCNRMVVDYNITANGQYFLDLPDAVAMGVMLWDDIVLEKKPCYAYVCLKEEAAYGQVILNDGSKLAIQEGFGGHNPNVEVCTKIDTDLFKKRLLSLLMNL</sequence>
<comment type="caution">
    <text evidence="2">The sequence shown here is derived from an EMBL/GenBank/DDBJ whole genome shotgun (WGS) entry which is preliminary data.</text>
</comment>
<evidence type="ECO:0000259" key="1">
    <source>
        <dbReference type="Pfam" id="PF01156"/>
    </source>
</evidence>
<dbReference type="InterPro" id="IPR036452">
    <property type="entry name" value="Ribo_hydro-like"/>
</dbReference>
<dbReference type="InterPro" id="IPR052775">
    <property type="entry name" value="IUN_hydrolase"/>
</dbReference>
<dbReference type="GO" id="GO:0016799">
    <property type="term" value="F:hydrolase activity, hydrolyzing N-glycosyl compounds"/>
    <property type="evidence" value="ECO:0007669"/>
    <property type="project" value="InterPro"/>
</dbReference>
<protein>
    <submittedName>
        <fullName evidence="2">Nucleoside hydrolase</fullName>
    </submittedName>
</protein>
<accession>A0AA41FCC0</accession>
<dbReference type="Proteomes" id="UP000708338">
    <property type="component" value="Unassembled WGS sequence"/>
</dbReference>
<feature type="domain" description="Inosine/uridine-preferring nucleoside hydrolase" evidence="1">
    <location>
        <begin position="4"/>
        <end position="308"/>
    </location>
</feature>
<dbReference type="PANTHER" id="PTHR46190:SF1">
    <property type="entry name" value="SI:CH211-201H21.5"/>
    <property type="match status" value="1"/>
</dbReference>
<dbReference type="Pfam" id="PF01156">
    <property type="entry name" value="IU_nuc_hydro"/>
    <property type="match status" value="1"/>
</dbReference>
<gene>
    <name evidence="2" type="ORF">GPL26_04460</name>
</gene>
<dbReference type="AlphaFoldDB" id="A0AA41FCC0"/>
<organism evidence="2 3">
    <name type="scientific">Enterocloster citroniae</name>
    <dbReference type="NCBI Taxonomy" id="358743"/>
    <lineage>
        <taxon>Bacteria</taxon>
        <taxon>Bacillati</taxon>
        <taxon>Bacillota</taxon>
        <taxon>Clostridia</taxon>
        <taxon>Lachnospirales</taxon>
        <taxon>Lachnospiraceae</taxon>
        <taxon>Enterocloster</taxon>
    </lineage>
</organism>
<dbReference type="InterPro" id="IPR001910">
    <property type="entry name" value="Inosine/uridine_hydrolase_dom"/>
</dbReference>
<evidence type="ECO:0000313" key="2">
    <source>
        <dbReference type="EMBL" id="MBT9808893.1"/>
    </source>
</evidence>
<dbReference type="Gene3D" id="3.90.245.10">
    <property type="entry name" value="Ribonucleoside hydrolase-like"/>
    <property type="match status" value="1"/>
</dbReference>
<evidence type="ECO:0000313" key="3">
    <source>
        <dbReference type="Proteomes" id="UP000708338"/>
    </source>
</evidence>
<dbReference type="RefSeq" id="WP_117450608.1">
    <property type="nucleotide sequence ID" value="NZ_CABJDD010000002.1"/>
</dbReference>
<proteinExistence type="predicted"/>
<dbReference type="SUPFAM" id="SSF53590">
    <property type="entry name" value="Nucleoside hydrolase"/>
    <property type="match status" value="1"/>
</dbReference>